<keyword evidence="6" id="KW-0408">Iron</keyword>
<dbReference type="GO" id="GO:0031418">
    <property type="term" value="F:L-ascorbic acid binding"/>
    <property type="evidence" value="ECO:0007669"/>
    <property type="project" value="UniProtKB-KW"/>
</dbReference>
<dbReference type="InterPro" id="IPR005123">
    <property type="entry name" value="Oxoglu/Fe-dep_dioxygenase_dom"/>
</dbReference>
<dbReference type="GO" id="GO:0004656">
    <property type="term" value="F:procollagen-proline 4-dioxygenase activity"/>
    <property type="evidence" value="ECO:0007669"/>
    <property type="project" value="TreeGrafter"/>
</dbReference>
<dbReference type="InterPro" id="IPR044862">
    <property type="entry name" value="Pro_4_hyd_alph_FE2OG_OXY"/>
</dbReference>
<dbReference type="AlphaFoldDB" id="A0A1E7WBZ7"/>
<evidence type="ECO:0000259" key="7">
    <source>
        <dbReference type="PROSITE" id="PS51471"/>
    </source>
</evidence>
<dbReference type="Pfam" id="PF13640">
    <property type="entry name" value="2OG-FeII_Oxy_3"/>
    <property type="match status" value="1"/>
</dbReference>
<dbReference type="SMART" id="SM00702">
    <property type="entry name" value="P4Hc"/>
    <property type="match status" value="1"/>
</dbReference>
<feature type="domain" description="Fe2OG dioxygenase" evidence="7">
    <location>
        <begin position="183"/>
        <end position="292"/>
    </location>
</feature>
<dbReference type="GO" id="GO:0005506">
    <property type="term" value="F:iron ion binding"/>
    <property type="evidence" value="ECO:0007669"/>
    <property type="project" value="InterPro"/>
</dbReference>
<keyword evidence="2" id="KW-0479">Metal-binding</keyword>
<comment type="cofactor">
    <cofactor evidence="1">
        <name>L-ascorbate</name>
        <dbReference type="ChEBI" id="CHEBI:38290"/>
    </cofactor>
</comment>
<evidence type="ECO:0000256" key="6">
    <source>
        <dbReference type="ARBA" id="ARBA00023004"/>
    </source>
</evidence>
<protein>
    <submittedName>
        <fullName evidence="8">2OG-Fe(II) oxygenase superfamily protein</fullName>
    </submittedName>
</protein>
<dbReference type="PATRIC" id="fig|762836.4.peg.4607"/>
<evidence type="ECO:0000256" key="1">
    <source>
        <dbReference type="ARBA" id="ARBA00001961"/>
    </source>
</evidence>
<name>A0A1E7WBZ7_9BURK</name>
<evidence type="ECO:0000313" key="9">
    <source>
        <dbReference type="Proteomes" id="UP000175989"/>
    </source>
</evidence>
<dbReference type="PROSITE" id="PS51471">
    <property type="entry name" value="FE2OG_OXY"/>
    <property type="match status" value="1"/>
</dbReference>
<evidence type="ECO:0000256" key="5">
    <source>
        <dbReference type="ARBA" id="ARBA00023002"/>
    </source>
</evidence>
<accession>A0A1E7WBZ7</accession>
<keyword evidence="4" id="KW-0223">Dioxygenase</keyword>
<dbReference type="OrthoDB" id="269774at2"/>
<dbReference type="RefSeq" id="WP_070251251.1">
    <property type="nucleotide sequence ID" value="NZ_LROM01000131.1"/>
</dbReference>
<reference evidence="9" key="1">
    <citation type="journal article" date="2016" name="Front. Microbiol.">
        <title>Molecular Keys to the Janthinobacterium and Duganella spp. Interaction with the Plant Pathogen Fusarium graminearum.</title>
        <authorList>
            <person name="Haack F.S."/>
            <person name="Poehlein A."/>
            <person name="Kroger C."/>
            <person name="Voigt C.A."/>
            <person name="Piepenbring M."/>
            <person name="Bode H.B."/>
            <person name="Daniel R."/>
            <person name="Schafer W."/>
            <person name="Streit W.R."/>
        </authorList>
    </citation>
    <scope>NUCLEOTIDE SEQUENCE [LARGE SCALE GENOMIC DNA]</scope>
    <source>
        <strain evidence="9">T54</strain>
    </source>
</reference>
<dbReference type="PANTHER" id="PTHR10869:SF246">
    <property type="entry name" value="TRANSMEMBRANE PROLYL 4-HYDROXYLASE"/>
    <property type="match status" value="1"/>
</dbReference>
<sequence length="296" mass="32230">MPDAFATAAVLASLPPSWQDWIAANLARGCSPLDMANSMARSGQYTMEVARAALAEAVRQRGGADAGASIFTPAQVMPFIDTTRNKIVVDQREVEILFVLKSPQVILLGNVLGSEECDAIVAHCESGSSSGYSRSTVTGADDGSSVVHEGRTSEMAFIERGEVDIAERIERRLAALAHWPAECGEPFQLQKYASTQEYRPHYDWLDPDTTGHRSHLARGGQRLATFILYLTEVEQGGGTIFPGLGLEVYPKKGSALWFLNTDSNHQPDRQTLHGGAPVVTGTKIIANKWLRQERYG</sequence>
<evidence type="ECO:0000256" key="3">
    <source>
        <dbReference type="ARBA" id="ARBA00022896"/>
    </source>
</evidence>
<evidence type="ECO:0000256" key="4">
    <source>
        <dbReference type="ARBA" id="ARBA00022964"/>
    </source>
</evidence>
<keyword evidence="5" id="KW-0560">Oxidoreductase</keyword>
<keyword evidence="3" id="KW-0847">Vitamin C</keyword>
<dbReference type="InterPro" id="IPR045054">
    <property type="entry name" value="P4HA-like"/>
</dbReference>
<evidence type="ECO:0000256" key="2">
    <source>
        <dbReference type="ARBA" id="ARBA00022723"/>
    </source>
</evidence>
<dbReference type="PANTHER" id="PTHR10869">
    <property type="entry name" value="PROLYL 4-HYDROXYLASE ALPHA SUBUNIT"/>
    <property type="match status" value="1"/>
</dbReference>
<keyword evidence="9" id="KW-1185">Reference proteome</keyword>
<proteinExistence type="predicted"/>
<dbReference type="Proteomes" id="UP000175989">
    <property type="component" value="Unassembled WGS sequence"/>
</dbReference>
<dbReference type="InterPro" id="IPR006620">
    <property type="entry name" value="Pro_4_hyd_alph"/>
</dbReference>
<dbReference type="EMBL" id="LROM01000131">
    <property type="protein sequence ID" value="OEZ94525.1"/>
    <property type="molecule type" value="Genomic_DNA"/>
</dbReference>
<organism evidence="8 9">
    <name type="scientific">Duganella phyllosphaerae</name>
    <dbReference type="NCBI Taxonomy" id="762836"/>
    <lineage>
        <taxon>Bacteria</taxon>
        <taxon>Pseudomonadati</taxon>
        <taxon>Pseudomonadota</taxon>
        <taxon>Betaproteobacteria</taxon>
        <taxon>Burkholderiales</taxon>
        <taxon>Oxalobacteraceae</taxon>
        <taxon>Telluria group</taxon>
        <taxon>Duganella</taxon>
    </lineage>
</organism>
<dbReference type="Gene3D" id="2.60.120.620">
    <property type="entry name" value="q2cbj1_9rhob like domain"/>
    <property type="match status" value="1"/>
</dbReference>
<comment type="caution">
    <text evidence="8">The sequence shown here is derived from an EMBL/GenBank/DDBJ whole genome shotgun (WGS) entry which is preliminary data.</text>
</comment>
<gene>
    <name evidence="8" type="ORF">DUPY_44780</name>
</gene>
<evidence type="ECO:0000313" key="8">
    <source>
        <dbReference type="EMBL" id="OEZ94525.1"/>
    </source>
</evidence>